<dbReference type="GO" id="GO:0006508">
    <property type="term" value="P:proteolysis"/>
    <property type="evidence" value="ECO:0007669"/>
    <property type="project" value="UniProtKB-KW"/>
</dbReference>
<organism evidence="13 14">
    <name type="scientific">Hanamia caeni</name>
    <dbReference type="NCBI Taxonomy" id="2294116"/>
    <lineage>
        <taxon>Bacteria</taxon>
        <taxon>Pseudomonadati</taxon>
        <taxon>Bacteroidota</taxon>
        <taxon>Chitinophagia</taxon>
        <taxon>Chitinophagales</taxon>
        <taxon>Chitinophagaceae</taxon>
        <taxon>Hanamia</taxon>
    </lineage>
</organism>
<reference evidence="13 14" key="1">
    <citation type="submission" date="2018-11" db="EMBL/GenBank/DDBJ databases">
        <title>Draft genome sequence of Ferruginibacter sp. BO-59.</title>
        <authorList>
            <person name="Im W.T."/>
        </authorList>
    </citation>
    <scope>NUCLEOTIDE SEQUENCE [LARGE SCALE GENOMIC DNA]</scope>
    <source>
        <strain evidence="13 14">BO-59</strain>
    </source>
</reference>
<evidence type="ECO:0000256" key="5">
    <source>
        <dbReference type="ARBA" id="ARBA00022692"/>
    </source>
</evidence>
<keyword evidence="8 11" id="KW-1133">Transmembrane helix</keyword>
<keyword evidence="14" id="KW-1185">Reference proteome</keyword>
<keyword evidence="10 11" id="KW-0472">Membrane</keyword>
<evidence type="ECO:0000256" key="6">
    <source>
        <dbReference type="ARBA" id="ARBA00022801"/>
    </source>
</evidence>
<protein>
    <submittedName>
        <fullName evidence="13">RIP metalloprotease RseP</fullName>
    </submittedName>
</protein>
<dbReference type="PANTHER" id="PTHR42837:SF2">
    <property type="entry name" value="MEMBRANE METALLOPROTEASE ARASP2, CHLOROPLASTIC-RELATED"/>
    <property type="match status" value="1"/>
</dbReference>
<feature type="transmembrane region" description="Helical" evidence="11">
    <location>
        <begin position="419"/>
        <end position="445"/>
    </location>
</feature>
<evidence type="ECO:0000256" key="7">
    <source>
        <dbReference type="ARBA" id="ARBA00022833"/>
    </source>
</evidence>
<dbReference type="InterPro" id="IPR004387">
    <property type="entry name" value="Pept_M50_Zn"/>
</dbReference>
<dbReference type="EMBL" id="RJJR01000015">
    <property type="protein sequence ID" value="RNI34034.1"/>
    <property type="molecule type" value="Genomic_DNA"/>
</dbReference>
<comment type="caution">
    <text evidence="13">The sequence shown here is derived from an EMBL/GenBank/DDBJ whole genome shotgun (WGS) entry which is preliminary data.</text>
</comment>
<keyword evidence="9 13" id="KW-0482">Metalloprotease</keyword>
<dbReference type="CDD" id="cd06163">
    <property type="entry name" value="S2P-M50_PDZ_RseP-like"/>
    <property type="match status" value="1"/>
</dbReference>
<keyword evidence="4 13" id="KW-0645">Protease</keyword>
<feature type="transmembrane region" description="Helical" evidence="11">
    <location>
        <begin position="6"/>
        <end position="28"/>
    </location>
</feature>
<evidence type="ECO:0000256" key="4">
    <source>
        <dbReference type="ARBA" id="ARBA00022670"/>
    </source>
</evidence>
<feature type="transmembrane region" description="Helical" evidence="11">
    <location>
        <begin position="111"/>
        <end position="136"/>
    </location>
</feature>
<comment type="subcellular location">
    <subcellularLocation>
        <location evidence="2">Membrane</location>
        <topology evidence="2">Multi-pass membrane protein</topology>
    </subcellularLocation>
</comment>
<dbReference type="InterPro" id="IPR036034">
    <property type="entry name" value="PDZ_sf"/>
</dbReference>
<dbReference type="GO" id="GO:0004222">
    <property type="term" value="F:metalloendopeptidase activity"/>
    <property type="evidence" value="ECO:0007669"/>
    <property type="project" value="InterPro"/>
</dbReference>
<evidence type="ECO:0000256" key="8">
    <source>
        <dbReference type="ARBA" id="ARBA00022989"/>
    </source>
</evidence>
<dbReference type="OrthoDB" id="9782003at2"/>
<feature type="transmembrane region" description="Helical" evidence="11">
    <location>
        <begin position="457"/>
        <end position="476"/>
    </location>
</feature>
<evidence type="ECO:0000259" key="12">
    <source>
        <dbReference type="Pfam" id="PF02163"/>
    </source>
</evidence>
<comment type="cofactor">
    <cofactor evidence="1">
        <name>Zn(2+)</name>
        <dbReference type="ChEBI" id="CHEBI:29105"/>
    </cofactor>
</comment>
<comment type="similarity">
    <text evidence="3">Belongs to the peptidase M50B family.</text>
</comment>
<dbReference type="InterPro" id="IPR008915">
    <property type="entry name" value="Peptidase_M50"/>
</dbReference>
<dbReference type="PANTHER" id="PTHR42837">
    <property type="entry name" value="REGULATOR OF SIGMA-E PROTEASE RSEP"/>
    <property type="match status" value="1"/>
</dbReference>
<evidence type="ECO:0000256" key="10">
    <source>
        <dbReference type="ARBA" id="ARBA00023136"/>
    </source>
</evidence>
<keyword evidence="6" id="KW-0378">Hydrolase</keyword>
<dbReference type="Pfam" id="PF02163">
    <property type="entry name" value="Peptidase_M50"/>
    <property type="match status" value="1"/>
</dbReference>
<keyword evidence="5 11" id="KW-0812">Transmembrane</keyword>
<feature type="domain" description="Peptidase M50" evidence="12">
    <location>
        <begin position="17"/>
        <end position="472"/>
    </location>
</feature>
<evidence type="ECO:0000256" key="3">
    <source>
        <dbReference type="ARBA" id="ARBA00007931"/>
    </source>
</evidence>
<dbReference type="AlphaFoldDB" id="A0A3M9N885"/>
<evidence type="ECO:0000256" key="1">
    <source>
        <dbReference type="ARBA" id="ARBA00001947"/>
    </source>
</evidence>
<evidence type="ECO:0000256" key="9">
    <source>
        <dbReference type="ARBA" id="ARBA00023049"/>
    </source>
</evidence>
<accession>A0A3M9N885</accession>
<name>A0A3M9N885_9BACT</name>
<dbReference type="SUPFAM" id="SSF50156">
    <property type="entry name" value="PDZ domain-like"/>
    <property type="match status" value="2"/>
</dbReference>
<gene>
    <name evidence="13" type="ORF">EFY79_17135</name>
</gene>
<dbReference type="RefSeq" id="WP_123121974.1">
    <property type="nucleotide sequence ID" value="NZ_RJJR01000015.1"/>
</dbReference>
<evidence type="ECO:0000313" key="14">
    <source>
        <dbReference type="Proteomes" id="UP000267223"/>
    </source>
</evidence>
<evidence type="ECO:0000256" key="11">
    <source>
        <dbReference type="SAM" id="Phobius"/>
    </source>
</evidence>
<proteinExistence type="inferred from homology"/>
<sequence length="488" mass="54301">MTLLAINWPAVGLQAGYLIFSLSILVIVHEFGHFITAKWFKCRVEKFYLFFDPWFSIFKKKIGATEYGIGWLPLGGYVKISGMVDESMDKEQMKQPPQPWEFRSKPAWQRLIILLAGVTMNVLLAFFIYAMILFTWGETKLPLNSLQNGIVVSDSLMRNIGLQTGDKIEKVNGEPVQYFDDLPGKILLGKQITLERDGQQKTINVPVNLIEQLVERKGKTTSLGIEPRMPVIIGGFPGSEDAATGASGKAAYSTIRDAKLDETGSKMPSKNGNQQRLEVGDRIVGVDSSAVSYFDQMSPLLQQKKGDSVTLKIIRSGAPIDVRVFVDTAGTIGFYNINYVQADSLGILKIENKKYGFLASFPAGVRETGKQLNFYIQQIKLILNPETGAYKGLGGFKAMASIFPDTGWNWQAFWRITAFFSIILAFMNLLPIPALDGGHVVFTIVEMITGRKPSDKFLEYAQIAGMVILFALLIYANGNDWFGWGRGH</sequence>
<dbReference type="Gene3D" id="2.30.42.10">
    <property type="match status" value="2"/>
</dbReference>
<dbReference type="Proteomes" id="UP000267223">
    <property type="component" value="Unassembled WGS sequence"/>
</dbReference>
<keyword evidence="7" id="KW-0862">Zinc</keyword>
<evidence type="ECO:0000256" key="2">
    <source>
        <dbReference type="ARBA" id="ARBA00004141"/>
    </source>
</evidence>
<dbReference type="GO" id="GO:0016020">
    <property type="term" value="C:membrane"/>
    <property type="evidence" value="ECO:0007669"/>
    <property type="project" value="UniProtKB-SubCell"/>
</dbReference>
<evidence type="ECO:0000313" key="13">
    <source>
        <dbReference type="EMBL" id="RNI34034.1"/>
    </source>
</evidence>